<feature type="compositionally biased region" description="Polar residues" evidence="1">
    <location>
        <begin position="432"/>
        <end position="443"/>
    </location>
</feature>
<accession>A0AAE0N760</accession>
<organism evidence="4 5">
    <name type="scientific">Podospora didyma</name>
    <dbReference type="NCBI Taxonomy" id="330526"/>
    <lineage>
        <taxon>Eukaryota</taxon>
        <taxon>Fungi</taxon>
        <taxon>Dikarya</taxon>
        <taxon>Ascomycota</taxon>
        <taxon>Pezizomycotina</taxon>
        <taxon>Sordariomycetes</taxon>
        <taxon>Sordariomycetidae</taxon>
        <taxon>Sordariales</taxon>
        <taxon>Podosporaceae</taxon>
        <taxon>Podospora</taxon>
    </lineage>
</organism>
<name>A0AAE0N760_9PEZI</name>
<feature type="region of interest" description="Disordered" evidence="1">
    <location>
        <begin position="363"/>
        <end position="470"/>
    </location>
</feature>
<dbReference type="Proteomes" id="UP001285441">
    <property type="component" value="Unassembled WGS sequence"/>
</dbReference>
<feature type="chain" id="PRO_5042092254" evidence="3">
    <location>
        <begin position="31"/>
        <end position="636"/>
    </location>
</feature>
<evidence type="ECO:0000256" key="2">
    <source>
        <dbReference type="SAM" id="Phobius"/>
    </source>
</evidence>
<feature type="compositionally biased region" description="Low complexity" evidence="1">
    <location>
        <begin position="454"/>
        <end position="464"/>
    </location>
</feature>
<feature type="compositionally biased region" description="Polar residues" evidence="1">
    <location>
        <begin position="395"/>
        <end position="406"/>
    </location>
</feature>
<feature type="signal peptide" evidence="3">
    <location>
        <begin position="1"/>
        <end position="30"/>
    </location>
</feature>
<evidence type="ECO:0000256" key="3">
    <source>
        <dbReference type="SAM" id="SignalP"/>
    </source>
</evidence>
<reference evidence="4" key="1">
    <citation type="journal article" date="2023" name="Mol. Phylogenet. Evol.">
        <title>Genome-scale phylogeny and comparative genomics of the fungal order Sordariales.</title>
        <authorList>
            <person name="Hensen N."/>
            <person name="Bonometti L."/>
            <person name="Westerberg I."/>
            <person name="Brannstrom I.O."/>
            <person name="Guillou S."/>
            <person name="Cros-Aarteil S."/>
            <person name="Calhoun S."/>
            <person name="Haridas S."/>
            <person name="Kuo A."/>
            <person name="Mondo S."/>
            <person name="Pangilinan J."/>
            <person name="Riley R."/>
            <person name="LaButti K."/>
            <person name="Andreopoulos B."/>
            <person name="Lipzen A."/>
            <person name="Chen C."/>
            <person name="Yan M."/>
            <person name="Daum C."/>
            <person name="Ng V."/>
            <person name="Clum A."/>
            <person name="Steindorff A."/>
            <person name="Ohm R.A."/>
            <person name="Martin F."/>
            <person name="Silar P."/>
            <person name="Natvig D.O."/>
            <person name="Lalanne C."/>
            <person name="Gautier V."/>
            <person name="Ament-Velasquez S.L."/>
            <person name="Kruys A."/>
            <person name="Hutchinson M.I."/>
            <person name="Powell A.J."/>
            <person name="Barry K."/>
            <person name="Miller A.N."/>
            <person name="Grigoriev I.V."/>
            <person name="Debuchy R."/>
            <person name="Gladieux P."/>
            <person name="Hiltunen Thoren M."/>
            <person name="Johannesson H."/>
        </authorList>
    </citation>
    <scope>NUCLEOTIDE SEQUENCE</scope>
    <source>
        <strain evidence="4">CBS 232.78</strain>
    </source>
</reference>
<evidence type="ECO:0000256" key="1">
    <source>
        <dbReference type="SAM" id="MobiDB-lite"/>
    </source>
</evidence>
<dbReference type="AlphaFoldDB" id="A0AAE0N760"/>
<protein>
    <submittedName>
        <fullName evidence="4">Uncharacterized protein</fullName>
    </submittedName>
</protein>
<sequence>MVAPAAPSPTTASTLATVLGLAALAPRQTAFPSGSYTYTNYYGDSCGYANAIGSCLNYISSCDFNSAVTATDYGAIDSAITSCYCTYGISYLNCVFSQVSTGSCANALFGGFDYEDYQTEYYSSYCGSVPPSVMAQLRVPQTVDVSFYPNLKTVTATGVTTTPRHTDPPLYAGNGNLLAGKCTSTDFTLVDAGATVYLAGFLGCNNNRPECCPWKVATDTAQAAASAGSNRIDFPLAADSAQQVLSKCADDYYSISGGCCPNGYWPFTRAIGGKTPCWSSNRAAAATTPTLTRGLEGQPSDTTKPTSAVINIVWSMRYEVASADGGSGGLSTAAKAGIGAGAGVAVILIATLALCLWRARRKNKKPQTTPVPPPPGQQPPMQNVAPNDKFPASGYATSTQPPSSYAPSGVTGVSPMALAPQHTGASGGAVSHMSSLSGQNMPPNGQGYYGNPRTSMTTSSGTGSPAVAPNGQLYQAPIAEADEGHGHGYPQQYGYHQGHQELAGGFSPPQGQAPPQHQQFYGQPQSPPPPGQQLYAPPQQQQSPPPQGQQYYAPPQGQPQQQPQLVYSAEAGGYVHQQQPPYQSTSPPPSQVLYQPQPHSPQQHVNVPEMSARRETEPPQEVMGSHVQPPPAQLPH</sequence>
<keyword evidence="2" id="KW-0472">Membrane</keyword>
<evidence type="ECO:0000313" key="5">
    <source>
        <dbReference type="Proteomes" id="UP001285441"/>
    </source>
</evidence>
<gene>
    <name evidence="4" type="ORF">B0H63DRAFT_526832</name>
</gene>
<feature type="compositionally biased region" description="Low complexity" evidence="1">
    <location>
        <begin position="488"/>
        <end position="497"/>
    </location>
</feature>
<dbReference type="EMBL" id="JAULSW010000008">
    <property type="protein sequence ID" value="KAK3371969.1"/>
    <property type="molecule type" value="Genomic_DNA"/>
</dbReference>
<comment type="caution">
    <text evidence="4">The sequence shown here is derived from an EMBL/GenBank/DDBJ whole genome shotgun (WGS) entry which is preliminary data.</text>
</comment>
<feature type="region of interest" description="Disordered" evidence="1">
    <location>
        <begin position="482"/>
        <end position="636"/>
    </location>
</feature>
<evidence type="ECO:0000313" key="4">
    <source>
        <dbReference type="EMBL" id="KAK3371969.1"/>
    </source>
</evidence>
<proteinExistence type="predicted"/>
<reference evidence="4" key="2">
    <citation type="submission" date="2023-06" db="EMBL/GenBank/DDBJ databases">
        <authorList>
            <consortium name="Lawrence Berkeley National Laboratory"/>
            <person name="Haridas S."/>
            <person name="Hensen N."/>
            <person name="Bonometti L."/>
            <person name="Westerberg I."/>
            <person name="Brannstrom I.O."/>
            <person name="Guillou S."/>
            <person name="Cros-Aarteil S."/>
            <person name="Calhoun S."/>
            <person name="Kuo A."/>
            <person name="Mondo S."/>
            <person name="Pangilinan J."/>
            <person name="Riley R."/>
            <person name="LaButti K."/>
            <person name="Andreopoulos B."/>
            <person name="Lipzen A."/>
            <person name="Chen C."/>
            <person name="Yanf M."/>
            <person name="Daum C."/>
            <person name="Ng V."/>
            <person name="Clum A."/>
            <person name="Steindorff A."/>
            <person name="Ohm R."/>
            <person name="Martin F."/>
            <person name="Silar P."/>
            <person name="Natvig D."/>
            <person name="Lalanne C."/>
            <person name="Gautier V."/>
            <person name="Ament-velasquez S.L."/>
            <person name="Kruys A."/>
            <person name="Hutchinson M.I."/>
            <person name="Powell A.J."/>
            <person name="Barry K."/>
            <person name="Miller A.N."/>
            <person name="Grigoriev I.V."/>
            <person name="Debuchy R."/>
            <person name="Gladieux P."/>
            <person name="Thoren M.H."/>
            <person name="Johannesson H."/>
        </authorList>
    </citation>
    <scope>NUCLEOTIDE SEQUENCE</scope>
    <source>
        <strain evidence="4">CBS 232.78</strain>
    </source>
</reference>
<feature type="transmembrane region" description="Helical" evidence="2">
    <location>
        <begin position="336"/>
        <end position="357"/>
    </location>
</feature>
<keyword evidence="5" id="KW-1185">Reference proteome</keyword>
<feature type="compositionally biased region" description="Low complexity" evidence="1">
    <location>
        <begin position="508"/>
        <end position="524"/>
    </location>
</feature>
<keyword evidence="2" id="KW-1133">Transmembrane helix</keyword>
<keyword evidence="2" id="KW-0812">Transmembrane</keyword>
<feature type="compositionally biased region" description="Low complexity" evidence="1">
    <location>
        <begin position="532"/>
        <end position="565"/>
    </location>
</feature>
<feature type="compositionally biased region" description="Pro residues" evidence="1">
    <location>
        <begin position="369"/>
        <end position="378"/>
    </location>
</feature>
<keyword evidence="3" id="KW-0732">Signal</keyword>